<dbReference type="EMBL" id="JAGGNH010000003">
    <property type="protein sequence ID" value="KAJ0978056.1"/>
    <property type="molecule type" value="Genomic_DNA"/>
</dbReference>
<evidence type="ECO:0000313" key="3">
    <source>
        <dbReference type="Proteomes" id="UP001085076"/>
    </source>
</evidence>
<organism evidence="2 3">
    <name type="scientific">Dioscorea zingiberensis</name>
    <dbReference type="NCBI Taxonomy" id="325984"/>
    <lineage>
        <taxon>Eukaryota</taxon>
        <taxon>Viridiplantae</taxon>
        <taxon>Streptophyta</taxon>
        <taxon>Embryophyta</taxon>
        <taxon>Tracheophyta</taxon>
        <taxon>Spermatophyta</taxon>
        <taxon>Magnoliopsida</taxon>
        <taxon>Liliopsida</taxon>
        <taxon>Dioscoreales</taxon>
        <taxon>Dioscoreaceae</taxon>
        <taxon>Dioscorea</taxon>
    </lineage>
</organism>
<evidence type="ECO:0000256" key="1">
    <source>
        <dbReference type="SAM" id="MobiDB-lite"/>
    </source>
</evidence>
<sequence length="133" mass="14223">MTSPPPLPQPSSAQTRSRRSLCRRSSPVSDDRKPACPSARRPELVQPHSPTYTPEHHPTKQSRHPPILTSAASPRHLSPVRPGCPCSYVSTASASPAPCPTYTATGYSTPSAQPLLPASSHTTLTRVQVETPV</sequence>
<proteinExistence type="predicted"/>
<dbReference type="Proteomes" id="UP001085076">
    <property type="component" value="Miscellaneous, Linkage group lg03"/>
</dbReference>
<protein>
    <submittedName>
        <fullName evidence="2">Uncharacterized protein</fullName>
    </submittedName>
</protein>
<reference evidence="2" key="1">
    <citation type="submission" date="2021-03" db="EMBL/GenBank/DDBJ databases">
        <authorList>
            <person name="Li Z."/>
            <person name="Yang C."/>
        </authorList>
    </citation>
    <scope>NUCLEOTIDE SEQUENCE</scope>
    <source>
        <strain evidence="2">Dzin_1.0</strain>
        <tissue evidence="2">Leaf</tissue>
    </source>
</reference>
<evidence type="ECO:0000313" key="2">
    <source>
        <dbReference type="EMBL" id="KAJ0978056.1"/>
    </source>
</evidence>
<comment type="caution">
    <text evidence="2">The sequence shown here is derived from an EMBL/GenBank/DDBJ whole genome shotgun (WGS) entry which is preliminary data.</text>
</comment>
<keyword evidence="3" id="KW-1185">Reference proteome</keyword>
<feature type="region of interest" description="Disordered" evidence="1">
    <location>
        <begin position="1"/>
        <end position="83"/>
    </location>
</feature>
<name>A0A9D5CQY1_9LILI</name>
<gene>
    <name evidence="2" type="ORF">J5N97_013530</name>
</gene>
<reference evidence="2" key="2">
    <citation type="journal article" date="2022" name="Hortic Res">
        <title>The genome of Dioscorea zingiberensis sheds light on the biosynthesis, origin and evolution of the medicinally important diosgenin saponins.</title>
        <authorList>
            <person name="Li Y."/>
            <person name="Tan C."/>
            <person name="Li Z."/>
            <person name="Guo J."/>
            <person name="Li S."/>
            <person name="Chen X."/>
            <person name="Wang C."/>
            <person name="Dai X."/>
            <person name="Yang H."/>
            <person name="Song W."/>
            <person name="Hou L."/>
            <person name="Xu J."/>
            <person name="Tong Z."/>
            <person name="Xu A."/>
            <person name="Yuan X."/>
            <person name="Wang W."/>
            <person name="Yang Q."/>
            <person name="Chen L."/>
            <person name="Sun Z."/>
            <person name="Wang K."/>
            <person name="Pan B."/>
            <person name="Chen J."/>
            <person name="Bao Y."/>
            <person name="Liu F."/>
            <person name="Qi X."/>
            <person name="Gang D.R."/>
            <person name="Wen J."/>
            <person name="Li J."/>
        </authorList>
    </citation>
    <scope>NUCLEOTIDE SEQUENCE</scope>
    <source>
        <strain evidence="2">Dzin_1.0</strain>
    </source>
</reference>
<dbReference type="AlphaFoldDB" id="A0A9D5CQY1"/>
<accession>A0A9D5CQY1</accession>